<dbReference type="InterPro" id="IPR044894">
    <property type="entry name" value="TubC_N_sf"/>
</dbReference>
<proteinExistence type="inferred from homology"/>
<dbReference type="GO" id="GO:0044550">
    <property type="term" value="P:secondary metabolite biosynthetic process"/>
    <property type="evidence" value="ECO:0007669"/>
    <property type="project" value="UniProtKB-ARBA"/>
</dbReference>
<dbReference type="PANTHER" id="PTHR45527:SF1">
    <property type="entry name" value="FATTY ACID SYNTHASE"/>
    <property type="match status" value="1"/>
</dbReference>
<accession>W4LZB7</accession>
<dbReference type="InterPro" id="IPR041464">
    <property type="entry name" value="TubC_N"/>
</dbReference>
<dbReference type="SUPFAM" id="SSF52777">
    <property type="entry name" value="CoA-dependent acyltransferases"/>
    <property type="match status" value="6"/>
</dbReference>
<dbReference type="GO" id="GO:0043041">
    <property type="term" value="P:amino acid activation for nonribosomal peptide biosynthetic process"/>
    <property type="evidence" value="ECO:0007669"/>
    <property type="project" value="TreeGrafter"/>
</dbReference>
<dbReference type="Gene3D" id="1.10.10.1830">
    <property type="entry name" value="Non-ribosomal peptide synthase, adenylation domain"/>
    <property type="match status" value="1"/>
</dbReference>
<dbReference type="InterPro" id="IPR009081">
    <property type="entry name" value="PP-bd_ACP"/>
</dbReference>
<dbReference type="InterPro" id="IPR025110">
    <property type="entry name" value="AMP-bd_C"/>
</dbReference>
<dbReference type="FunFam" id="3.30.559.10:FF:000012">
    <property type="entry name" value="Non-ribosomal peptide synthetase"/>
    <property type="match status" value="3"/>
</dbReference>
<feature type="compositionally biased region" description="Basic residues" evidence="5">
    <location>
        <begin position="3301"/>
        <end position="3317"/>
    </location>
</feature>
<feature type="region of interest" description="Disordered" evidence="5">
    <location>
        <begin position="3288"/>
        <end position="3317"/>
    </location>
</feature>
<dbReference type="SMART" id="SM00823">
    <property type="entry name" value="PKS_PP"/>
    <property type="match status" value="3"/>
</dbReference>
<organism evidence="7 8">
    <name type="scientific">Entotheonella factor</name>
    <dbReference type="NCBI Taxonomy" id="1429438"/>
    <lineage>
        <taxon>Bacteria</taxon>
        <taxon>Pseudomonadati</taxon>
        <taxon>Nitrospinota/Tectimicrobiota group</taxon>
        <taxon>Candidatus Tectimicrobiota</taxon>
        <taxon>Candidatus Entotheonellia</taxon>
        <taxon>Candidatus Entotheonellales</taxon>
        <taxon>Candidatus Entotheonellaceae</taxon>
        <taxon>Candidatus Entotheonella</taxon>
    </lineage>
</organism>
<dbReference type="Pfam" id="PF00550">
    <property type="entry name" value="PP-binding"/>
    <property type="match status" value="3"/>
</dbReference>
<evidence type="ECO:0000313" key="7">
    <source>
        <dbReference type="EMBL" id="ETX03429.1"/>
    </source>
</evidence>
<dbReference type="Gene3D" id="3.30.300.30">
    <property type="match status" value="3"/>
</dbReference>
<dbReference type="InterPro" id="IPR010071">
    <property type="entry name" value="AA_adenyl_dom"/>
</dbReference>
<dbReference type="CDD" id="cd05930">
    <property type="entry name" value="A_NRPS"/>
    <property type="match status" value="2"/>
</dbReference>
<protein>
    <recommendedName>
        <fullName evidence="6">Carrier domain-containing protein</fullName>
    </recommendedName>
</protein>
<dbReference type="Pfam" id="PF00668">
    <property type="entry name" value="Condensation"/>
    <property type="match status" value="3"/>
</dbReference>
<dbReference type="CDD" id="cd17651">
    <property type="entry name" value="A_NRPS_VisG_like"/>
    <property type="match status" value="1"/>
</dbReference>
<comment type="similarity">
    <text evidence="2">Belongs to the ATP-dependent AMP-binding enzyme family.</text>
</comment>
<dbReference type="SUPFAM" id="SSF56801">
    <property type="entry name" value="Acetyl-CoA synthetase-like"/>
    <property type="match status" value="3"/>
</dbReference>
<evidence type="ECO:0000256" key="3">
    <source>
        <dbReference type="ARBA" id="ARBA00022450"/>
    </source>
</evidence>
<dbReference type="Pfam" id="PF13193">
    <property type="entry name" value="AMP-binding_C"/>
    <property type="match status" value="3"/>
</dbReference>
<evidence type="ECO:0000256" key="1">
    <source>
        <dbReference type="ARBA" id="ARBA00001957"/>
    </source>
</evidence>
<evidence type="ECO:0000313" key="8">
    <source>
        <dbReference type="Proteomes" id="UP000019141"/>
    </source>
</evidence>
<feature type="domain" description="Carrier" evidence="6">
    <location>
        <begin position="2125"/>
        <end position="2200"/>
    </location>
</feature>
<dbReference type="FunFam" id="3.40.50.980:FF:000001">
    <property type="entry name" value="Non-ribosomal peptide synthetase"/>
    <property type="match status" value="3"/>
</dbReference>
<dbReference type="InterPro" id="IPR001242">
    <property type="entry name" value="Condensation_dom"/>
</dbReference>
<dbReference type="InterPro" id="IPR000873">
    <property type="entry name" value="AMP-dep_synth/lig_dom"/>
</dbReference>
<dbReference type="NCBIfam" id="NF003417">
    <property type="entry name" value="PRK04813.1"/>
    <property type="match status" value="3"/>
</dbReference>
<dbReference type="Gene3D" id="1.10.1200.10">
    <property type="entry name" value="ACP-like"/>
    <property type="match status" value="3"/>
</dbReference>
<dbReference type="Gene3D" id="3.30.559.30">
    <property type="entry name" value="Nonribosomal peptide synthetase, condensation domain"/>
    <property type="match status" value="3"/>
</dbReference>
<dbReference type="NCBIfam" id="TIGR01733">
    <property type="entry name" value="AA-adenyl-dom"/>
    <property type="match status" value="3"/>
</dbReference>
<evidence type="ECO:0000256" key="2">
    <source>
        <dbReference type="ARBA" id="ARBA00006432"/>
    </source>
</evidence>
<keyword evidence="8" id="KW-1185">Reference proteome</keyword>
<feature type="domain" description="Carrier" evidence="6">
    <location>
        <begin position="3207"/>
        <end position="3282"/>
    </location>
</feature>
<name>W4LZB7_ENTF1</name>
<comment type="caution">
    <text evidence="7">The sequence shown here is derived from an EMBL/GenBank/DDBJ whole genome shotgun (WGS) entry which is preliminary data.</text>
</comment>
<dbReference type="FunFam" id="1.10.1200.10:FF:000005">
    <property type="entry name" value="Nonribosomal peptide synthetase 1"/>
    <property type="match status" value="3"/>
</dbReference>
<dbReference type="Gene3D" id="2.30.38.10">
    <property type="entry name" value="Luciferase, Domain 3"/>
    <property type="match status" value="3"/>
</dbReference>
<keyword evidence="4" id="KW-0597">Phosphoprotein</keyword>
<evidence type="ECO:0000256" key="5">
    <source>
        <dbReference type="SAM" id="MobiDB-lite"/>
    </source>
</evidence>
<sequence length="3317" mass="371156">MVKSIEQLITELHALGIKLWVEEDQLYSQAPKGVITPELRVEIGQRKEDLIRHLRQVQSEVKPAPLKPFPRHDHLPLSFAQQRLWFLYQLEGQPNPTYNIPMAVRLSGSLQVAVLQQALNAIVRRHEILRTTFPTVEEQPVQRISPSLPLPMSVESLQHLPEPEQTAELNRLLAHEVGQPFDLIQGPLFRVVLYVLGNTEHVLQITMHHIISDGWSLDLLMRELDTLYGAFSHDQPSPLPDLLIQYADFAQWQRLWLSEEVLDRQLTYWQQQLAMAPLLLELPTDHPRPAIQSFTGRQERFEIEPQLLAQLRSVSRENTASLFMTLYAAFAVLLSRYSGQDDIVVGIPLANRHYREIESLIGFFVNTLPLRVDFSDRPSFVALLQQVRQITLEADSHQDIPLEQLISDLAPARHLSHFPLFQVMFALETAVPERVTLGDLQVAPVALEMVTSKFDLTLLLEEPASEPDRGLRGLLEYNTDLFERETIQRMIGHFQQVLAGMVADPKQPVDTLPLLSEAERHQLLVEWNATQANYPRIQLAHQLVEAQAAQRPEAQAVVDPSANLSLTYRELNQGANQLAHYLQKLGVGPDVIVAVCMERSFDMLVAYLAVLKAGGAYTPIDANFPAERVEFILSDTQTPVLLTQSKLAEQLAPSSCRVLCPDRDWPLVAPESQADPENTASLEHIAYVIYTSGSTGRPKGSRIPHRSLLNLIFWYHRVMELHPADRIPQLAGASFDVSVSDIWPCLSVGATLYLPLPELLYMPSQLQDWFITHRITKSFVVTPVAESLLNLEWPPKTALEIIMAGGEKLHRVPAPHHPFKYINGYGPSECTVLSVTCEVPPSDKTDIIPPIGRPVDNTQLYILDPHMQPVPIGVYGELCISGDCVGRGYLNRPELTEERFVSHPFHDEPGARLYKTGDLVRYLPNSNIEYLGRTDGQVKIRGFRIELGEIETVLAGHPDVRTATVLVWETGQTSGDKRLVAYLVPDRDQLPATDELRAYLKRQLPDYMVPSAFVVLDYLPLTPNGKVDRQALPTPETSGMEDTYVAPRTPTEEVLVAIWSDVLGVDHLGIHDNFFDLGGHSLLATQIISRVRQAFRTELPVRAVFESPTIAELAMVVDAACQTEDTMPIPPPIRAVDRVADAPLSYAQQRLWFLDQLEGTSPIYNIPMALRLIGSLEVEALEYALSHMMQRHDVLHTTFPVVAGEPVQRIALNGSCALDVVDLLHLMAPEQTTELHRQLAQDADCPFDLARGPLLRVTLYILGDRDQVLLVNMHHIISDGWSLGIWWRELDALYRTRVTGEPAPLGERPLQYADFAQWQRQWLSGEVLASQLTYWQQQLADAPALLDLPTDHPRPPVQTFKGQTEWFDVAPPLAEGLRALSRRSGVSLFMTLYAAFAVLLHRYSGQDDIVIGTPTANRQYREIESALGFFVNTLALRTDLSGQPSFEALLKRVRQVMLSGYAHQDVPFEQLLSELDVERNLSHTPLFQVMVVLENGLAAPPAFGDLEVTPVAVDNVTAKFDLTLYVAENRQAGSLNSSDGLAGAIEYNTDLFDRATICRMTGHLQTLLAEIVDDPKQPIHALPMLTAAERQQLFVTWNATESPYPEAICIHQLIEEQVERTPEAVAVVCDNRQLTYRDLNTWANRLAYELRDLGIGPGKLVGLCLEPSLEMVVGLLGTLKAGGAYVPLDPTYPRDRLHLMLTGAEIEVLVSQDHLVSRLPDGGHRIFPDAEPPLTDTARSANPASGVTSDDLIYMIYTSGSTGVPKGAGVYHRGFTNLVRWFVNDFQLGPQDRVLITSSLSFDLTQKNFFAPLAVGGSLHLSAAAPYDYPQLRQQVGHHKITWLNCAPSAFYPFLEPEEEQTFRQLASLRCLFLGGEPIAMERLWPWMQSPHCQATLVNTYGPTECTDISAAYRVEQPETFLQQVIPIGQPIFNAQIYVLDRHGEAVPIGVPGELCIGGAGVGAGYLNDPALTAAKFVSHPLCRDSEAKLYRTGDLVRYRSDGNLEFMGRLDQQVKIRGFRIELGEIETQLRQHSAVQEAVAVARETESGVQQLTAYVVPVPEAMLPAPFLVPDLRDHLKQTLPDYMIPAAFVRLDRLPLTPSGKVNREMLPAPATSDVVVGHTQLLTPTEEVLAAIWAEVLSLERVSRHDDFFDLGGHSLLAIRIISRLQEALQVTLSVRTVFEAPAIHQLAAAIETARYSEFSLPMPPPLRPIGRDEPLPLSYAQQRLWFLDRLEGPSPTYNVPMAFRLTGSLDVTALEQAFNAMVRRHESLRTIFPMVEKQPIQQILDSLSVPLPSIGLQHLSGRERAAELHHLLAQEVARPFDLSQGPLLRITLFELEDHECVLLVNIHHIIADDWSMGIWWRELDALYRACMQQQDTASLDTLPRLSVQYADFAQWQREWLTGEVLARQLAYWQGQLKAAPTLLSLPTDRPRPPEQTFNGRIERFELDAQLVEAVRDLGRQASASPFMVFSTAFAILLSRYSCQEDLVIGTPVANRQTREIEPVIGLLTNTLALRLDLSGNPGFDLLLRHVRQVTLDAFLHQDIPFEQLVSELHIERHLSHAPLFQVMFVWQNLLPEPVALGDLHLSPVDVDLVTARFDLLLYLTEIESDDDLTQGRRLIGAMEYNTDLFDRTTIRRMIGHLQALLAGITANPAQPVHQLPLLTSAERQQLLVEWNETRTSYPADRCVHQLAEAQAERTPHAIAAIWGEQWLTYDALNQRANQLAHYLRALGVGPDVVVGLYIERGLDMNIALLGVLKAGGAYLPLDTTYPSERLSFMLTDAEVPVLLTQAPLVSRLPKTTARIVCLDTDAAHIATYGSDHVPVLCTPLNLAYVMYTSGSTGRPKGVAMPHQPLCNLLWWQQQQRPFAYPARTLQFTPLSFDVSFQEIFSTWCTGGTLVLISDEERRNPQNLLDIMTDQTIQRLFLPFVALQHIAEFAVHCETYPTGLRDVITAGEQLRITPAIAEWFRQTGAGLHNHYGPTESHVITAHSLDQDMDQWPTLPPIGRPVANCRTYILDANAQPAPIGAAGGLYLSGAGLARGYLHRPALTATRFIPNPWGEDRFYQTGDMARYRADGSIEFLGRIDDQVKIRGYRIELGEIEAVLSQHTAVKEAVVVAQEDQTGDKRLVAYIVPTSEPASSQPLALAPDFSTYLKLTLPDYMVPLTFIQLDHLPQTPSGKVDRRALPAPNRVQPTLTEDYVAPQNDLEKALTAIWQDVLSLDQVGIHDNFFEVGGHSLSIVHIHAKLADLTARDVSLTDLFRYPTIASLARYLGQSLPESASAQPYVKRAQSRREAHNKRVARAPRRHLRSR</sequence>
<dbReference type="InterPro" id="IPR020806">
    <property type="entry name" value="PKS_PP-bd"/>
</dbReference>
<dbReference type="HOGENOM" id="CLU_000022_0_13_7"/>
<gene>
    <name evidence="7" type="ORF">ETSY1_00030</name>
</gene>
<dbReference type="PROSITE" id="PS00455">
    <property type="entry name" value="AMP_BINDING"/>
    <property type="match status" value="3"/>
</dbReference>
<dbReference type="Gene3D" id="3.40.50.980">
    <property type="match status" value="6"/>
</dbReference>
<dbReference type="EMBL" id="AZHW01000048">
    <property type="protein sequence ID" value="ETX03429.1"/>
    <property type="molecule type" value="Genomic_DNA"/>
</dbReference>
<dbReference type="FunFam" id="3.30.559.30:FF:000001">
    <property type="entry name" value="Non-ribosomal peptide synthetase"/>
    <property type="match status" value="1"/>
</dbReference>
<dbReference type="SUPFAM" id="SSF47336">
    <property type="entry name" value="ACP-like"/>
    <property type="match status" value="3"/>
</dbReference>
<dbReference type="PROSITE" id="PS50075">
    <property type="entry name" value="CARRIER"/>
    <property type="match status" value="3"/>
</dbReference>
<dbReference type="FunFam" id="3.40.50.12780:FF:000012">
    <property type="entry name" value="Non-ribosomal peptide synthetase"/>
    <property type="match status" value="3"/>
</dbReference>
<comment type="cofactor">
    <cofactor evidence="1">
        <name>pantetheine 4'-phosphate</name>
        <dbReference type="ChEBI" id="CHEBI:47942"/>
    </cofactor>
</comment>
<dbReference type="GO" id="GO:0005829">
    <property type="term" value="C:cytosol"/>
    <property type="evidence" value="ECO:0007669"/>
    <property type="project" value="TreeGrafter"/>
</dbReference>
<dbReference type="Pfam" id="PF18563">
    <property type="entry name" value="TubC_N"/>
    <property type="match status" value="1"/>
</dbReference>
<dbReference type="InterPro" id="IPR045851">
    <property type="entry name" value="AMP-bd_C_sf"/>
</dbReference>
<dbReference type="Pfam" id="PF00501">
    <property type="entry name" value="AMP-binding"/>
    <property type="match status" value="3"/>
</dbReference>
<dbReference type="CDD" id="cd19531">
    <property type="entry name" value="LCL_NRPS-like"/>
    <property type="match status" value="3"/>
</dbReference>
<dbReference type="Proteomes" id="UP000019141">
    <property type="component" value="Unassembled WGS sequence"/>
</dbReference>
<reference evidence="7 8" key="1">
    <citation type="journal article" date="2014" name="Nature">
        <title>An environmental bacterial taxon with a large and distinct metabolic repertoire.</title>
        <authorList>
            <person name="Wilson M.C."/>
            <person name="Mori T."/>
            <person name="Ruckert C."/>
            <person name="Uria A.R."/>
            <person name="Helf M.J."/>
            <person name="Takada K."/>
            <person name="Gernert C."/>
            <person name="Steffens U.A."/>
            <person name="Heycke N."/>
            <person name="Schmitt S."/>
            <person name="Rinke C."/>
            <person name="Helfrich E.J."/>
            <person name="Brachmann A.O."/>
            <person name="Gurgui C."/>
            <person name="Wakimoto T."/>
            <person name="Kracht M."/>
            <person name="Crusemann M."/>
            <person name="Hentschel U."/>
            <person name="Abe I."/>
            <person name="Matsunaga S."/>
            <person name="Kalinowski J."/>
            <person name="Takeyama H."/>
            <person name="Piel J."/>
        </authorList>
    </citation>
    <scope>NUCLEOTIDE SEQUENCE [LARGE SCALE GENOMIC DNA]</scope>
    <source>
        <strain evidence="8">TSY1</strain>
    </source>
</reference>
<dbReference type="PANTHER" id="PTHR45527">
    <property type="entry name" value="NONRIBOSOMAL PEPTIDE SYNTHETASE"/>
    <property type="match status" value="1"/>
</dbReference>
<dbReference type="Gene3D" id="3.30.559.10">
    <property type="entry name" value="Chloramphenicol acetyltransferase-like domain"/>
    <property type="match status" value="3"/>
</dbReference>
<dbReference type="InterPro" id="IPR023213">
    <property type="entry name" value="CAT-like_dom_sf"/>
</dbReference>
<evidence type="ECO:0000259" key="6">
    <source>
        <dbReference type="PROSITE" id="PS50075"/>
    </source>
</evidence>
<evidence type="ECO:0000256" key="4">
    <source>
        <dbReference type="ARBA" id="ARBA00022553"/>
    </source>
</evidence>
<keyword evidence="3" id="KW-0596">Phosphopantetheine</keyword>
<dbReference type="FunFam" id="3.30.300.30:FF:000010">
    <property type="entry name" value="Enterobactin synthetase component F"/>
    <property type="match status" value="3"/>
</dbReference>
<dbReference type="GO" id="GO:0003824">
    <property type="term" value="F:catalytic activity"/>
    <property type="evidence" value="ECO:0007669"/>
    <property type="project" value="InterPro"/>
</dbReference>
<dbReference type="GO" id="GO:0031177">
    <property type="term" value="F:phosphopantetheine binding"/>
    <property type="evidence" value="ECO:0007669"/>
    <property type="project" value="InterPro"/>
</dbReference>
<dbReference type="InterPro" id="IPR006162">
    <property type="entry name" value="Ppantetheine_attach_site"/>
</dbReference>
<dbReference type="PATRIC" id="fig|1429438.4.peg.201"/>
<dbReference type="InterPro" id="IPR020845">
    <property type="entry name" value="AMP-binding_CS"/>
</dbReference>
<dbReference type="PROSITE" id="PS00012">
    <property type="entry name" value="PHOSPHOPANTETHEINE"/>
    <property type="match status" value="2"/>
</dbReference>
<feature type="domain" description="Carrier" evidence="6">
    <location>
        <begin position="1046"/>
        <end position="1121"/>
    </location>
</feature>
<dbReference type="InterPro" id="IPR036736">
    <property type="entry name" value="ACP-like_sf"/>
</dbReference>
<dbReference type="FunFam" id="2.30.38.10:FF:000001">
    <property type="entry name" value="Non-ribosomal peptide synthetase PvdI"/>
    <property type="match status" value="2"/>
</dbReference>